<keyword evidence="1" id="KW-0812">Transmembrane</keyword>
<dbReference type="EMBL" id="UINC01075245">
    <property type="protein sequence ID" value="SVC13235.1"/>
    <property type="molecule type" value="Genomic_DNA"/>
</dbReference>
<dbReference type="AlphaFoldDB" id="A0A382JNH3"/>
<name>A0A382JNH3_9ZZZZ</name>
<proteinExistence type="predicted"/>
<keyword evidence="1" id="KW-0472">Membrane</keyword>
<organism evidence="2">
    <name type="scientific">marine metagenome</name>
    <dbReference type="NCBI Taxonomy" id="408172"/>
    <lineage>
        <taxon>unclassified sequences</taxon>
        <taxon>metagenomes</taxon>
        <taxon>ecological metagenomes</taxon>
    </lineage>
</organism>
<feature type="non-terminal residue" evidence="2">
    <location>
        <position position="94"/>
    </location>
</feature>
<protein>
    <submittedName>
        <fullName evidence="2">Uncharacterized protein</fullName>
    </submittedName>
</protein>
<evidence type="ECO:0000313" key="2">
    <source>
        <dbReference type="EMBL" id="SVC13235.1"/>
    </source>
</evidence>
<reference evidence="2" key="1">
    <citation type="submission" date="2018-05" db="EMBL/GenBank/DDBJ databases">
        <authorList>
            <person name="Lanie J.A."/>
            <person name="Ng W.-L."/>
            <person name="Kazmierczak K.M."/>
            <person name="Andrzejewski T.M."/>
            <person name="Davidsen T.M."/>
            <person name="Wayne K.J."/>
            <person name="Tettelin H."/>
            <person name="Glass J.I."/>
            <person name="Rusch D."/>
            <person name="Podicherti R."/>
            <person name="Tsui H.-C.T."/>
            <person name="Winkler M.E."/>
        </authorList>
    </citation>
    <scope>NUCLEOTIDE SEQUENCE</scope>
</reference>
<accession>A0A382JNH3</accession>
<evidence type="ECO:0000256" key="1">
    <source>
        <dbReference type="SAM" id="Phobius"/>
    </source>
</evidence>
<feature type="transmembrane region" description="Helical" evidence="1">
    <location>
        <begin position="36"/>
        <end position="55"/>
    </location>
</feature>
<feature type="transmembrane region" description="Helical" evidence="1">
    <location>
        <begin position="7"/>
        <end position="30"/>
    </location>
</feature>
<sequence length="94" mass="10907">MSIFKLIIIIFSFFLSIGYGMTLIDMALPFNLNQPSIQYFLVGFGIFIPIWLFWLRSNQFYSTFEHELTHLLVGLLFLKKPAHFTVTSHEGGET</sequence>
<keyword evidence="1" id="KW-1133">Transmembrane helix</keyword>
<gene>
    <name evidence="2" type="ORF">METZ01_LOCUS266089</name>
</gene>